<evidence type="ECO:0000313" key="1">
    <source>
        <dbReference type="EMBL" id="KAF9967316.1"/>
    </source>
</evidence>
<name>A0A9P6JD75_9FUNG</name>
<gene>
    <name evidence="1" type="ORF">BGZ65_000072</name>
</gene>
<dbReference type="EMBL" id="JAAAHW010005641">
    <property type="protein sequence ID" value="KAF9967316.1"/>
    <property type="molecule type" value="Genomic_DNA"/>
</dbReference>
<comment type="caution">
    <text evidence="1">The sequence shown here is derived from an EMBL/GenBank/DDBJ whole genome shotgun (WGS) entry which is preliminary data.</text>
</comment>
<dbReference type="Proteomes" id="UP000749646">
    <property type="component" value="Unassembled WGS sequence"/>
</dbReference>
<accession>A0A9P6JD75</accession>
<sequence>MDIERGVLESVVSSANTNTMPHLFDSLEEILGHVDIEALLADNNDYPSWQPTPQ</sequence>
<reference evidence="1" key="1">
    <citation type="journal article" date="2020" name="Fungal Divers.">
        <title>Resolving the Mortierellaceae phylogeny through synthesis of multi-gene phylogenetics and phylogenomics.</title>
        <authorList>
            <person name="Vandepol N."/>
            <person name="Liber J."/>
            <person name="Desiro A."/>
            <person name="Na H."/>
            <person name="Kennedy M."/>
            <person name="Barry K."/>
            <person name="Grigoriev I.V."/>
            <person name="Miller A.N."/>
            <person name="O'Donnell K."/>
            <person name="Stajich J.E."/>
            <person name="Bonito G."/>
        </authorList>
    </citation>
    <scope>NUCLEOTIDE SEQUENCE</scope>
    <source>
        <strain evidence="1">MES-2147</strain>
    </source>
</reference>
<protein>
    <submittedName>
        <fullName evidence="1">Uncharacterized protein</fullName>
    </submittedName>
</protein>
<feature type="non-terminal residue" evidence="1">
    <location>
        <position position="54"/>
    </location>
</feature>
<proteinExistence type="predicted"/>
<dbReference type="AlphaFoldDB" id="A0A9P6JD75"/>
<organism evidence="1 2">
    <name type="scientific">Modicella reniformis</name>
    <dbReference type="NCBI Taxonomy" id="1440133"/>
    <lineage>
        <taxon>Eukaryota</taxon>
        <taxon>Fungi</taxon>
        <taxon>Fungi incertae sedis</taxon>
        <taxon>Mucoromycota</taxon>
        <taxon>Mortierellomycotina</taxon>
        <taxon>Mortierellomycetes</taxon>
        <taxon>Mortierellales</taxon>
        <taxon>Mortierellaceae</taxon>
        <taxon>Modicella</taxon>
    </lineage>
</organism>
<keyword evidence="2" id="KW-1185">Reference proteome</keyword>
<evidence type="ECO:0000313" key="2">
    <source>
        <dbReference type="Proteomes" id="UP000749646"/>
    </source>
</evidence>